<proteinExistence type="predicted"/>
<dbReference type="Proteomes" id="UP000176923">
    <property type="component" value="Unassembled WGS sequence"/>
</dbReference>
<dbReference type="STRING" id="1798382.A3D77_05465"/>
<organism evidence="3 4">
    <name type="scientific">Candidatus Gottesmanbacteria bacterium RIFCSPHIGHO2_02_FULL_39_11</name>
    <dbReference type="NCBI Taxonomy" id="1798382"/>
    <lineage>
        <taxon>Bacteria</taxon>
        <taxon>Candidatus Gottesmaniibacteriota</taxon>
    </lineage>
</organism>
<dbReference type="AlphaFoldDB" id="A0A1F5ZLH5"/>
<dbReference type="EMBL" id="MFJL01000038">
    <property type="protein sequence ID" value="OGG13281.1"/>
    <property type="molecule type" value="Genomic_DNA"/>
</dbReference>
<reference evidence="3 4" key="1">
    <citation type="journal article" date="2016" name="Nat. Commun.">
        <title>Thousands of microbial genomes shed light on interconnected biogeochemical processes in an aquifer system.</title>
        <authorList>
            <person name="Anantharaman K."/>
            <person name="Brown C.T."/>
            <person name="Hug L.A."/>
            <person name="Sharon I."/>
            <person name="Castelle C.J."/>
            <person name="Probst A.J."/>
            <person name="Thomas B.C."/>
            <person name="Singh A."/>
            <person name="Wilkins M.J."/>
            <person name="Karaoz U."/>
            <person name="Brodie E.L."/>
            <person name="Williams K.H."/>
            <person name="Hubbard S.S."/>
            <person name="Banfield J.F."/>
        </authorList>
    </citation>
    <scope>NUCLEOTIDE SEQUENCE [LARGE SCALE GENOMIC DNA]</scope>
</reference>
<name>A0A1F5ZLH5_9BACT</name>
<protein>
    <recommendedName>
        <fullName evidence="5">PsbP C-terminal domain-containing protein</fullName>
    </recommendedName>
</protein>
<feature type="transmembrane region" description="Helical" evidence="2">
    <location>
        <begin position="6"/>
        <end position="24"/>
    </location>
</feature>
<accession>A0A1F5ZLH5</accession>
<evidence type="ECO:0000313" key="4">
    <source>
        <dbReference type="Proteomes" id="UP000176923"/>
    </source>
</evidence>
<feature type="compositionally biased region" description="Acidic residues" evidence="1">
    <location>
        <begin position="189"/>
        <end position="203"/>
    </location>
</feature>
<evidence type="ECO:0008006" key="5">
    <source>
        <dbReference type="Google" id="ProtNLM"/>
    </source>
</evidence>
<sequence>MSKKVLFIILFLVVISGGIGYYFWNKGKETNLMPASLIEVLPTPTPILLNWDDPAYFIFEFPKEATIDAHPENKNDYAQVELKVDSHPGGITVWSKDTTASSLDDFIKQSKIDGALDTTLGGIPAKKYYEDSDKSILSVAVIQFGNLYLVQANLKDKEYWGKVSDILLSSFQFKELPTSALDQSSSSDDSSDSLDSGGDEVIE</sequence>
<keyword evidence="2" id="KW-1133">Transmembrane helix</keyword>
<comment type="caution">
    <text evidence="3">The sequence shown here is derived from an EMBL/GenBank/DDBJ whole genome shotgun (WGS) entry which is preliminary data.</text>
</comment>
<keyword evidence="2" id="KW-0812">Transmembrane</keyword>
<feature type="region of interest" description="Disordered" evidence="1">
    <location>
        <begin position="178"/>
        <end position="203"/>
    </location>
</feature>
<gene>
    <name evidence="3" type="ORF">A3D77_05465</name>
</gene>
<feature type="compositionally biased region" description="Low complexity" evidence="1">
    <location>
        <begin position="179"/>
        <end position="188"/>
    </location>
</feature>
<keyword evidence="2" id="KW-0472">Membrane</keyword>
<evidence type="ECO:0000256" key="2">
    <source>
        <dbReference type="SAM" id="Phobius"/>
    </source>
</evidence>
<evidence type="ECO:0000313" key="3">
    <source>
        <dbReference type="EMBL" id="OGG13281.1"/>
    </source>
</evidence>
<evidence type="ECO:0000256" key="1">
    <source>
        <dbReference type="SAM" id="MobiDB-lite"/>
    </source>
</evidence>